<protein>
    <submittedName>
        <fullName evidence="1">Uncharacterized protein</fullName>
    </submittedName>
</protein>
<dbReference type="Proteomes" id="UP000242682">
    <property type="component" value="Unassembled WGS sequence"/>
</dbReference>
<dbReference type="OrthoDB" id="2454622at2"/>
<name>A0A2P8GQD9_9BACL</name>
<proteinExistence type="predicted"/>
<dbReference type="RefSeq" id="WP_106533566.1">
    <property type="nucleotide sequence ID" value="NZ_PYAT01000007.1"/>
</dbReference>
<sequence length="80" mass="9179">MKIESIKLFLETICEYNNSRITQTFVSDEERVLSVRCLPGTRTFEISEPAAEKVWHNDSIENTAAFIVSFLESKDFTTNS</sequence>
<comment type="caution">
    <text evidence="1">The sequence shown here is derived from an EMBL/GenBank/DDBJ whole genome shotgun (WGS) entry which is preliminary data.</text>
</comment>
<reference evidence="1 2" key="1">
    <citation type="submission" date="2018-03" db="EMBL/GenBank/DDBJ databases">
        <title>Genomic Encyclopedia of Type Strains, Phase III (KMG-III): the genomes of soil and plant-associated and newly described type strains.</title>
        <authorList>
            <person name="Whitman W."/>
        </authorList>
    </citation>
    <scope>NUCLEOTIDE SEQUENCE [LARGE SCALE GENOMIC DNA]</scope>
    <source>
        <strain evidence="1 2">CGMCC 1.12259</strain>
    </source>
</reference>
<keyword evidence="2" id="KW-1185">Reference proteome</keyword>
<dbReference type="AlphaFoldDB" id="A0A2P8GQD9"/>
<organism evidence="1 2">
    <name type="scientific">Planomicrobium soli</name>
    <dbReference type="NCBI Taxonomy" id="1176648"/>
    <lineage>
        <taxon>Bacteria</taxon>
        <taxon>Bacillati</taxon>
        <taxon>Bacillota</taxon>
        <taxon>Bacilli</taxon>
        <taxon>Bacillales</taxon>
        <taxon>Caryophanaceae</taxon>
        <taxon>Planomicrobium</taxon>
    </lineage>
</organism>
<accession>A0A2P8GQD9</accession>
<gene>
    <name evidence="1" type="ORF">B0H99_1079</name>
</gene>
<dbReference type="EMBL" id="PYAT01000007">
    <property type="protein sequence ID" value="PSL36188.1"/>
    <property type="molecule type" value="Genomic_DNA"/>
</dbReference>
<evidence type="ECO:0000313" key="1">
    <source>
        <dbReference type="EMBL" id="PSL36188.1"/>
    </source>
</evidence>
<evidence type="ECO:0000313" key="2">
    <source>
        <dbReference type="Proteomes" id="UP000242682"/>
    </source>
</evidence>